<evidence type="ECO:0008006" key="3">
    <source>
        <dbReference type="Google" id="ProtNLM"/>
    </source>
</evidence>
<dbReference type="Proteomes" id="UP000093000">
    <property type="component" value="Unassembled WGS sequence"/>
</dbReference>
<comment type="caution">
    <text evidence="1">The sequence shown here is derived from an EMBL/GenBank/DDBJ whole genome shotgun (WGS) entry which is preliminary data.</text>
</comment>
<dbReference type="PANTHER" id="PTHR32094">
    <property type="entry name" value="FANCONI ANEMIA GROUP E PROTEIN"/>
    <property type="match status" value="1"/>
</dbReference>
<dbReference type="GO" id="GO:0043240">
    <property type="term" value="C:Fanconi anaemia nuclear complex"/>
    <property type="evidence" value="ECO:0007669"/>
    <property type="project" value="InterPro"/>
</dbReference>
<dbReference type="Gene3D" id="1.25.40.480">
    <property type="match status" value="1"/>
</dbReference>
<accession>A0A1C7N7T1</accession>
<dbReference type="STRING" id="101091.A0A1C7N7T1"/>
<name>A0A1C7N7T1_9FUNG</name>
<sequence>MSVSDLEQTQLQLIQQLNSNGKFGFSERLQTAFDHNGTRDPVDPVWLKTFQPTTSLMSKGIRPIMSKEEVDIMTETSLKRHEDEEEEDLNPLVESIRLLSTSSSSQVQIQQRMTVLTSVVTLSTPQLKKVIDSVDFSCWSEDTVSDCFQELTTETIPKANLVLIIYAIFYEKIASLSSSAPRLLMNTVIVAAKKEGKAILNGLLIPLLFQSKLERPQNEVTIKTITESLNASQRYSFLQTILTDGENYFNGNQTILSDQSRKYLKPWNESVVQIVHTILSAQPLLNLTKSDFEELIRSVEMLVHTNPKDKGSMQLLLLMTSKYSQLLVEFKMIATVEKICHTSNMFLKRAVLGQINSLKKKKL</sequence>
<dbReference type="InParanoid" id="A0A1C7N7T1"/>
<gene>
    <name evidence="1" type="ORF">A0J61_07271</name>
</gene>
<organism evidence="1 2">
    <name type="scientific">Choanephora cucurbitarum</name>
    <dbReference type="NCBI Taxonomy" id="101091"/>
    <lineage>
        <taxon>Eukaryota</taxon>
        <taxon>Fungi</taxon>
        <taxon>Fungi incertae sedis</taxon>
        <taxon>Mucoromycota</taxon>
        <taxon>Mucoromycotina</taxon>
        <taxon>Mucoromycetes</taxon>
        <taxon>Mucorales</taxon>
        <taxon>Mucorineae</taxon>
        <taxon>Choanephoraceae</taxon>
        <taxon>Choanephoroideae</taxon>
        <taxon>Choanephora</taxon>
    </lineage>
</organism>
<dbReference type="GO" id="GO:0036297">
    <property type="term" value="P:interstrand cross-link repair"/>
    <property type="evidence" value="ECO:0007669"/>
    <property type="project" value="InterPro"/>
</dbReference>
<evidence type="ECO:0000313" key="1">
    <source>
        <dbReference type="EMBL" id="OBZ84676.1"/>
    </source>
</evidence>
<proteinExistence type="predicted"/>
<dbReference type="OrthoDB" id="2449818at2759"/>
<reference evidence="1 2" key="1">
    <citation type="submission" date="2016-03" db="EMBL/GenBank/DDBJ databases">
        <title>Choanephora cucurbitarum.</title>
        <authorList>
            <person name="Min B."/>
            <person name="Park H."/>
            <person name="Park J.-H."/>
            <person name="Shin H.-D."/>
            <person name="Choi I.-G."/>
        </authorList>
    </citation>
    <scope>NUCLEOTIDE SEQUENCE [LARGE SCALE GENOMIC DNA]</scope>
    <source>
        <strain evidence="1 2">KUS-F28377</strain>
    </source>
</reference>
<dbReference type="PANTHER" id="PTHR32094:SF5">
    <property type="entry name" value="FANCONI ANEMIA GROUP E PROTEIN"/>
    <property type="match status" value="1"/>
</dbReference>
<protein>
    <recommendedName>
        <fullName evidence="3">Fanconi Anaemia group E protein C-terminal domain-containing protein</fullName>
    </recommendedName>
</protein>
<keyword evidence="2" id="KW-1185">Reference proteome</keyword>
<dbReference type="EMBL" id="LUGH01000482">
    <property type="protein sequence ID" value="OBZ84676.1"/>
    <property type="molecule type" value="Genomic_DNA"/>
</dbReference>
<dbReference type="InterPro" id="IPR039685">
    <property type="entry name" value="FANCE"/>
</dbReference>
<dbReference type="AlphaFoldDB" id="A0A1C7N7T1"/>
<evidence type="ECO:0000313" key="2">
    <source>
        <dbReference type="Proteomes" id="UP000093000"/>
    </source>
</evidence>